<dbReference type="InParanoid" id="L5K9B5"/>
<dbReference type="AlphaFoldDB" id="L5K9B5"/>
<sequence length="190" mass="19843">MGITVDQASGGDTITGKNGQGTGAARGDGPRHLGARWGSEGLERTLWGRGPPLLSLSCEEGSQRLSSTSKEASGVASAGASEKADPVSAGKLQTECSCPRREGPSCPGEEPRDTRGRSGSSEPVPGIGQSPHTPRRWDRGPQGADQHLPAVDEAGLELRDNIDPAQYRHWVDSHLPTPGPASGIRAPRRT</sequence>
<accession>L5K9B5</accession>
<reference evidence="3" key="1">
    <citation type="journal article" date="2013" name="Science">
        <title>Comparative analysis of bat genomes provides insight into the evolution of flight and immunity.</title>
        <authorList>
            <person name="Zhang G."/>
            <person name="Cowled C."/>
            <person name="Shi Z."/>
            <person name="Huang Z."/>
            <person name="Bishop-Lilly K.A."/>
            <person name="Fang X."/>
            <person name="Wynne J.W."/>
            <person name="Xiong Z."/>
            <person name="Baker M.L."/>
            <person name="Zhao W."/>
            <person name="Tachedjian M."/>
            <person name="Zhu Y."/>
            <person name="Zhou P."/>
            <person name="Jiang X."/>
            <person name="Ng J."/>
            <person name="Yang L."/>
            <person name="Wu L."/>
            <person name="Xiao J."/>
            <person name="Feng Y."/>
            <person name="Chen Y."/>
            <person name="Sun X."/>
            <person name="Zhang Y."/>
            <person name="Marsh G.A."/>
            <person name="Crameri G."/>
            <person name="Broder C.C."/>
            <person name="Frey K.G."/>
            <person name="Wang L.F."/>
            <person name="Wang J."/>
        </authorList>
    </citation>
    <scope>NUCLEOTIDE SEQUENCE [LARGE SCALE GENOMIC DNA]</scope>
</reference>
<evidence type="ECO:0000313" key="2">
    <source>
        <dbReference type="EMBL" id="ELK08120.1"/>
    </source>
</evidence>
<dbReference type="Proteomes" id="UP000010552">
    <property type="component" value="Unassembled WGS sequence"/>
</dbReference>
<feature type="region of interest" description="Disordered" evidence="1">
    <location>
        <begin position="1"/>
        <end position="190"/>
    </location>
</feature>
<organism evidence="2 3">
    <name type="scientific">Pteropus alecto</name>
    <name type="common">Black flying fox</name>
    <dbReference type="NCBI Taxonomy" id="9402"/>
    <lineage>
        <taxon>Eukaryota</taxon>
        <taxon>Metazoa</taxon>
        <taxon>Chordata</taxon>
        <taxon>Craniata</taxon>
        <taxon>Vertebrata</taxon>
        <taxon>Euteleostomi</taxon>
        <taxon>Mammalia</taxon>
        <taxon>Eutheria</taxon>
        <taxon>Laurasiatheria</taxon>
        <taxon>Chiroptera</taxon>
        <taxon>Yinpterochiroptera</taxon>
        <taxon>Pteropodoidea</taxon>
        <taxon>Pteropodidae</taxon>
        <taxon>Pteropodinae</taxon>
        <taxon>Pteropus</taxon>
    </lineage>
</organism>
<evidence type="ECO:0000313" key="3">
    <source>
        <dbReference type="Proteomes" id="UP000010552"/>
    </source>
</evidence>
<feature type="compositionally biased region" description="Basic and acidic residues" evidence="1">
    <location>
        <begin position="98"/>
        <end position="116"/>
    </location>
</feature>
<feature type="compositionally biased region" description="Polar residues" evidence="1">
    <location>
        <begin position="1"/>
        <end position="17"/>
    </location>
</feature>
<gene>
    <name evidence="2" type="ORF">PAL_GLEAN10001876</name>
</gene>
<keyword evidence="3" id="KW-1185">Reference proteome</keyword>
<protein>
    <submittedName>
        <fullName evidence="2">Uncharacterized protein</fullName>
    </submittedName>
</protein>
<name>L5K9B5_PTEAL</name>
<evidence type="ECO:0000256" key="1">
    <source>
        <dbReference type="SAM" id="MobiDB-lite"/>
    </source>
</evidence>
<dbReference type="EMBL" id="KB030924">
    <property type="protein sequence ID" value="ELK08120.1"/>
    <property type="molecule type" value="Genomic_DNA"/>
</dbReference>
<feature type="compositionally biased region" description="Low complexity" evidence="1">
    <location>
        <begin position="69"/>
        <end position="81"/>
    </location>
</feature>
<proteinExistence type="predicted"/>